<gene>
    <name evidence="1" type="ORF">KIPB_014767</name>
</gene>
<sequence>MYMYTPLHPRHARLLSLSLSSPLPILPYAAALVAVLSAPGAVFMPDSTLSLSLDKHMRESDLLSELCAYGCFQSLLA</sequence>
<dbReference type="Proteomes" id="UP000265618">
    <property type="component" value="Unassembled WGS sequence"/>
</dbReference>
<organism evidence="1 2">
    <name type="scientific">Kipferlia bialata</name>
    <dbReference type="NCBI Taxonomy" id="797122"/>
    <lineage>
        <taxon>Eukaryota</taxon>
        <taxon>Metamonada</taxon>
        <taxon>Carpediemonas-like organisms</taxon>
        <taxon>Kipferlia</taxon>
    </lineage>
</organism>
<accession>A0A9K3DAP1</accession>
<dbReference type="EMBL" id="BDIP01007810">
    <property type="protein sequence ID" value="GIQ91490.1"/>
    <property type="molecule type" value="Genomic_DNA"/>
</dbReference>
<dbReference type="AlphaFoldDB" id="A0A9K3DAP1"/>
<name>A0A9K3DAP1_9EUKA</name>
<evidence type="ECO:0000313" key="1">
    <source>
        <dbReference type="EMBL" id="GIQ91490.1"/>
    </source>
</evidence>
<comment type="caution">
    <text evidence="1">The sequence shown here is derived from an EMBL/GenBank/DDBJ whole genome shotgun (WGS) entry which is preliminary data.</text>
</comment>
<keyword evidence="2" id="KW-1185">Reference proteome</keyword>
<reference evidence="1 2" key="1">
    <citation type="journal article" date="2018" name="PLoS ONE">
        <title>The draft genome of Kipferlia bialata reveals reductive genome evolution in fornicate parasites.</title>
        <authorList>
            <person name="Tanifuji G."/>
            <person name="Takabayashi S."/>
            <person name="Kume K."/>
            <person name="Takagi M."/>
            <person name="Nakayama T."/>
            <person name="Kamikawa R."/>
            <person name="Inagaki Y."/>
            <person name="Hashimoto T."/>
        </authorList>
    </citation>
    <scope>NUCLEOTIDE SEQUENCE [LARGE SCALE GENOMIC DNA]</scope>
    <source>
        <strain evidence="1">NY0173</strain>
    </source>
</reference>
<evidence type="ECO:0000313" key="2">
    <source>
        <dbReference type="Proteomes" id="UP000265618"/>
    </source>
</evidence>
<proteinExistence type="predicted"/>
<protein>
    <submittedName>
        <fullName evidence="1">Uncharacterized protein</fullName>
    </submittedName>
</protein>
<feature type="non-terminal residue" evidence="1">
    <location>
        <position position="77"/>
    </location>
</feature>